<keyword evidence="8" id="KW-0408">Iron</keyword>
<dbReference type="Pfam" id="PF01753">
    <property type="entry name" value="zf-MYND"/>
    <property type="match status" value="1"/>
</dbReference>
<organism evidence="14 15">
    <name type="scientific">Chironomus riparius</name>
    <dbReference type="NCBI Taxonomy" id="315576"/>
    <lineage>
        <taxon>Eukaryota</taxon>
        <taxon>Metazoa</taxon>
        <taxon>Ecdysozoa</taxon>
        <taxon>Arthropoda</taxon>
        <taxon>Hexapoda</taxon>
        <taxon>Insecta</taxon>
        <taxon>Pterygota</taxon>
        <taxon>Neoptera</taxon>
        <taxon>Endopterygota</taxon>
        <taxon>Diptera</taxon>
        <taxon>Nematocera</taxon>
        <taxon>Chironomoidea</taxon>
        <taxon>Chironomidae</taxon>
        <taxon>Chironominae</taxon>
        <taxon>Chironomus</taxon>
    </lineage>
</organism>
<dbReference type="PANTHER" id="PTHR12907">
    <property type="entry name" value="EGL NINE HOMOLOG-RELATED"/>
    <property type="match status" value="1"/>
</dbReference>
<evidence type="ECO:0000313" key="14">
    <source>
        <dbReference type="EMBL" id="CAG9807419.1"/>
    </source>
</evidence>
<dbReference type="InterPro" id="IPR006620">
    <property type="entry name" value="Pro_4_hyd_alph"/>
</dbReference>
<evidence type="ECO:0000256" key="3">
    <source>
        <dbReference type="ARBA" id="ARBA00022771"/>
    </source>
</evidence>
<sequence>MLINRVHKSYMCKICNKSTGIKICKCQRAFYCSKNCQKVDWNAHRTDCCFKLVDYHSTQKTSGESLNCDSHTIDFNSTEPNNVIANNNNNDIFLQQNNGSDIIHVKHPLTLMQEGKELNLRTLERGGREYDPTPLQYQQPHATTYTDESTTTSINSPQSYTSNNTVVDDFEENLFNSLMYSVVDESTEQEILKNLNIRTDDLLATYTLDNDITSSLTSQTFKEYVPNSQSEEQLLSDKIFDQIQSQESFEFRPETQQLLRETKENLEKELSLFRENQFHETQQIVSETSSIDKMQLGSTNQKHVNHATTPDYNLMRSPEEQLALEEMCCHLIRDLDEYGVCVLDNFMGELKGMKVLGEVKTMYSAGLFKDGQVVTTKNKFDHRHIRSDRIMWIDGKEQGLINIKSLINQVDTVITLANRMRNNGKLGQYNIRERTKAMVACYEGKGSHYVKHIDNPNKDGRCITCIYYLNVNWDVHEDGGLLRIFPDGWVDRVADIEPIFDRITFFWSDRRNPHEVQPSHRRRYAVTLWYFDAHEREQAVRRYQKEREKMLKAAA</sequence>
<keyword evidence="2" id="KW-0479">Metal-binding</keyword>
<dbReference type="EC" id="1.14.11.29" evidence="9"/>
<dbReference type="Proteomes" id="UP001153620">
    <property type="component" value="Chromosome 3"/>
</dbReference>
<keyword evidence="15" id="KW-1185">Reference proteome</keyword>
<evidence type="ECO:0000256" key="7">
    <source>
        <dbReference type="ARBA" id="ARBA00023002"/>
    </source>
</evidence>
<dbReference type="GO" id="GO:0160082">
    <property type="term" value="F:hypoxia-inducible factor-proline dioxygenase activity"/>
    <property type="evidence" value="ECO:0007669"/>
    <property type="project" value="UniProtKB-EC"/>
</dbReference>
<comment type="cofactor">
    <cofactor evidence="1">
        <name>L-ascorbate</name>
        <dbReference type="ChEBI" id="CHEBI:38290"/>
    </cofactor>
</comment>
<evidence type="ECO:0000256" key="2">
    <source>
        <dbReference type="ARBA" id="ARBA00022723"/>
    </source>
</evidence>
<dbReference type="InterPro" id="IPR044862">
    <property type="entry name" value="Pro_4_hyd_alph_FE2OG_OXY"/>
</dbReference>
<keyword evidence="7" id="KW-0560">Oxidoreductase</keyword>
<dbReference type="OrthoDB" id="76265at2759"/>
<evidence type="ECO:0000256" key="1">
    <source>
        <dbReference type="ARBA" id="ARBA00001961"/>
    </source>
</evidence>
<dbReference type="Gene3D" id="2.60.120.620">
    <property type="entry name" value="q2cbj1_9rhob like domain"/>
    <property type="match status" value="1"/>
</dbReference>
<evidence type="ECO:0000256" key="8">
    <source>
        <dbReference type="ARBA" id="ARBA00023004"/>
    </source>
</evidence>
<keyword evidence="3 11" id="KW-0863">Zinc-finger</keyword>
<dbReference type="InterPro" id="IPR002893">
    <property type="entry name" value="Znf_MYND"/>
</dbReference>
<dbReference type="PROSITE" id="PS51471">
    <property type="entry name" value="FE2OG_OXY"/>
    <property type="match status" value="1"/>
</dbReference>
<dbReference type="PANTHER" id="PTHR12907:SF26">
    <property type="entry name" value="HIF PROLYL HYDROXYLASE, ISOFORM C"/>
    <property type="match status" value="1"/>
</dbReference>
<dbReference type="PROSITE" id="PS50865">
    <property type="entry name" value="ZF_MYND_2"/>
    <property type="match status" value="1"/>
</dbReference>
<accession>A0A9N9S2I2</accession>
<dbReference type="InterPro" id="IPR051559">
    <property type="entry name" value="HIF_prolyl_hydroxylases"/>
</dbReference>
<feature type="domain" description="MYND-type" evidence="12">
    <location>
        <begin position="12"/>
        <end position="48"/>
    </location>
</feature>
<evidence type="ECO:0000256" key="4">
    <source>
        <dbReference type="ARBA" id="ARBA00022833"/>
    </source>
</evidence>
<feature type="domain" description="Fe2OG dioxygenase" evidence="13">
    <location>
        <begin position="433"/>
        <end position="532"/>
    </location>
</feature>
<evidence type="ECO:0000256" key="9">
    <source>
        <dbReference type="ARBA" id="ARBA00039004"/>
    </source>
</evidence>
<dbReference type="AlphaFoldDB" id="A0A9N9S2I2"/>
<reference evidence="14" key="1">
    <citation type="submission" date="2022-01" db="EMBL/GenBank/DDBJ databases">
        <authorList>
            <person name="King R."/>
        </authorList>
    </citation>
    <scope>NUCLEOTIDE SEQUENCE</scope>
</reference>
<keyword evidence="6" id="KW-0223">Dioxygenase</keyword>
<evidence type="ECO:0000256" key="11">
    <source>
        <dbReference type="PROSITE-ProRule" id="PRU00134"/>
    </source>
</evidence>
<dbReference type="GO" id="GO:0008270">
    <property type="term" value="F:zinc ion binding"/>
    <property type="evidence" value="ECO:0007669"/>
    <property type="project" value="UniProtKB-KW"/>
</dbReference>
<evidence type="ECO:0000256" key="6">
    <source>
        <dbReference type="ARBA" id="ARBA00022964"/>
    </source>
</evidence>
<dbReference type="GO" id="GO:0071456">
    <property type="term" value="P:cellular response to hypoxia"/>
    <property type="evidence" value="ECO:0007669"/>
    <property type="project" value="TreeGrafter"/>
</dbReference>
<evidence type="ECO:0000259" key="13">
    <source>
        <dbReference type="PROSITE" id="PS51471"/>
    </source>
</evidence>
<dbReference type="InterPro" id="IPR005123">
    <property type="entry name" value="Oxoglu/Fe-dep_dioxygenase_dom"/>
</dbReference>
<dbReference type="GO" id="GO:0031418">
    <property type="term" value="F:L-ascorbic acid binding"/>
    <property type="evidence" value="ECO:0007669"/>
    <property type="project" value="UniProtKB-KW"/>
</dbReference>
<dbReference type="Gene3D" id="6.10.140.2220">
    <property type="match status" value="1"/>
</dbReference>
<reference evidence="14" key="2">
    <citation type="submission" date="2022-10" db="EMBL/GenBank/DDBJ databases">
        <authorList>
            <consortium name="ENA_rothamsted_submissions"/>
            <consortium name="culmorum"/>
            <person name="King R."/>
        </authorList>
    </citation>
    <scope>NUCLEOTIDE SEQUENCE</scope>
</reference>
<keyword evidence="5" id="KW-0847">Vitamin C</keyword>
<evidence type="ECO:0000259" key="12">
    <source>
        <dbReference type="PROSITE" id="PS50865"/>
    </source>
</evidence>
<dbReference type="SMART" id="SM00702">
    <property type="entry name" value="P4Hc"/>
    <property type="match status" value="1"/>
</dbReference>
<evidence type="ECO:0000256" key="5">
    <source>
        <dbReference type="ARBA" id="ARBA00022896"/>
    </source>
</evidence>
<evidence type="ECO:0000256" key="10">
    <source>
        <dbReference type="ARBA" id="ARBA00049134"/>
    </source>
</evidence>
<gene>
    <name evidence="14" type="ORF">CHIRRI_LOCUS10268</name>
</gene>
<protein>
    <recommendedName>
        <fullName evidence="9">hypoxia-inducible factor-proline dioxygenase</fullName>
        <ecNumber evidence="9">1.14.11.29</ecNumber>
    </recommendedName>
</protein>
<evidence type="ECO:0000313" key="15">
    <source>
        <dbReference type="Proteomes" id="UP001153620"/>
    </source>
</evidence>
<name>A0A9N9S2I2_9DIPT</name>
<dbReference type="Pfam" id="PF13640">
    <property type="entry name" value="2OG-FeII_Oxy_3"/>
    <property type="match status" value="1"/>
</dbReference>
<dbReference type="EMBL" id="OU895879">
    <property type="protein sequence ID" value="CAG9807419.1"/>
    <property type="molecule type" value="Genomic_DNA"/>
</dbReference>
<keyword evidence="4" id="KW-0862">Zinc</keyword>
<comment type="catalytic activity">
    <reaction evidence="10">
        <text>L-prolyl-[hypoxia-inducible factor alpha subunit] + 2-oxoglutarate + O2 = trans-4-hydroxy-L-prolyl-[hypoxia-inducible factor alpha subunit] + succinate + CO2</text>
        <dbReference type="Rhea" id="RHEA:48400"/>
        <dbReference type="Rhea" id="RHEA-COMP:12093"/>
        <dbReference type="Rhea" id="RHEA-COMP:12094"/>
        <dbReference type="ChEBI" id="CHEBI:15379"/>
        <dbReference type="ChEBI" id="CHEBI:16526"/>
        <dbReference type="ChEBI" id="CHEBI:16810"/>
        <dbReference type="ChEBI" id="CHEBI:30031"/>
        <dbReference type="ChEBI" id="CHEBI:50342"/>
        <dbReference type="ChEBI" id="CHEBI:61965"/>
        <dbReference type="EC" id="1.14.11.29"/>
    </reaction>
</comment>
<proteinExistence type="predicted"/>
<dbReference type="GO" id="GO:0008198">
    <property type="term" value="F:ferrous iron binding"/>
    <property type="evidence" value="ECO:0007669"/>
    <property type="project" value="TreeGrafter"/>
</dbReference>
<dbReference type="SUPFAM" id="SSF144232">
    <property type="entry name" value="HIT/MYND zinc finger-like"/>
    <property type="match status" value="1"/>
</dbReference>